<proteinExistence type="predicted"/>
<dbReference type="CDD" id="cd11304">
    <property type="entry name" value="Cadherin_repeat"/>
    <property type="match status" value="1"/>
</dbReference>
<keyword evidence="4" id="KW-1185">Reference proteome</keyword>
<feature type="chain" id="PRO_5018697345" description="Cadherin domain-containing protein" evidence="1">
    <location>
        <begin position="27"/>
        <end position="834"/>
    </location>
</feature>
<evidence type="ECO:0000313" key="4">
    <source>
        <dbReference type="Proteomes" id="UP000276128"/>
    </source>
</evidence>
<name>A0A3S0CCW7_9BACL</name>
<dbReference type="SUPFAM" id="SSF49313">
    <property type="entry name" value="Cadherin-like"/>
    <property type="match status" value="1"/>
</dbReference>
<dbReference type="InterPro" id="IPR015919">
    <property type="entry name" value="Cadherin-like_sf"/>
</dbReference>
<dbReference type="InterPro" id="IPR013783">
    <property type="entry name" value="Ig-like_fold"/>
</dbReference>
<gene>
    <name evidence="3" type="ORF">EJQ19_09865</name>
</gene>
<dbReference type="PROSITE" id="PS50268">
    <property type="entry name" value="CADHERIN_2"/>
    <property type="match status" value="1"/>
</dbReference>
<dbReference type="Gene3D" id="2.60.40.10">
    <property type="entry name" value="Immunoglobulins"/>
    <property type="match status" value="1"/>
</dbReference>
<protein>
    <recommendedName>
        <fullName evidence="2">Cadherin domain-containing protein</fullName>
    </recommendedName>
</protein>
<dbReference type="RefSeq" id="WP_126141038.1">
    <property type="nucleotide sequence ID" value="NZ_RXHU01000024.1"/>
</dbReference>
<dbReference type="GO" id="GO:0016020">
    <property type="term" value="C:membrane"/>
    <property type="evidence" value="ECO:0007669"/>
    <property type="project" value="InterPro"/>
</dbReference>
<dbReference type="Proteomes" id="UP000276128">
    <property type="component" value="Unassembled WGS sequence"/>
</dbReference>
<dbReference type="Gene3D" id="2.60.40.60">
    <property type="entry name" value="Cadherins"/>
    <property type="match status" value="1"/>
</dbReference>
<evidence type="ECO:0000256" key="1">
    <source>
        <dbReference type="SAM" id="SignalP"/>
    </source>
</evidence>
<evidence type="ECO:0000259" key="2">
    <source>
        <dbReference type="PROSITE" id="PS50268"/>
    </source>
</evidence>
<reference evidence="3 4" key="1">
    <citation type="submission" date="2018-12" db="EMBL/GenBank/DDBJ databases">
        <title>Bacillus ochoae sp. nov., Paenibacillus whitsoniae sp. nov., Paenibacillus spiritus sp. nov. Isolated from the Mars Exploration Rover during spacecraft assembly.</title>
        <authorList>
            <person name="Seuylemezian A."/>
            <person name="Vaishampayan P."/>
        </authorList>
    </citation>
    <scope>NUCLEOTIDE SEQUENCE [LARGE SCALE GENOMIC DNA]</scope>
    <source>
        <strain evidence="3 4">MER 54</strain>
    </source>
</reference>
<organism evidence="3 4">
    <name type="scientific">Paenibacillus whitsoniae</name>
    <dbReference type="NCBI Taxonomy" id="2496558"/>
    <lineage>
        <taxon>Bacteria</taxon>
        <taxon>Bacillati</taxon>
        <taxon>Bacillota</taxon>
        <taxon>Bacilli</taxon>
        <taxon>Bacillales</taxon>
        <taxon>Paenibacillaceae</taxon>
        <taxon>Paenibacillus</taxon>
    </lineage>
</organism>
<dbReference type="GO" id="GO:0007156">
    <property type="term" value="P:homophilic cell adhesion via plasma membrane adhesion molecules"/>
    <property type="evidence" value="ECO:0007669"/>
    <property type="project" value="InterPro"/>
</dbReference>
<comment type="caution">
    <text evidence="3">The sequence shown here is derived from an EMBL/GenBank/DDBJ whole genome shotgun (WGS) entry which is preliminary data.</text>
</comment>
<dbReference type="EMBL" id="RXHU01000024">
    <property type="protein sequence ID" value="RTE09994.1"/>
    <property type="molecule type" value="Genomic_DNA"/>
</dbReference>
<dbReference type="OrthoDB" id="9761789at2"/>
<dbReference type="GO" id="GO:0005509">
    <property type="term" value="F:calcium ion binding"/>
    <property type="evidence" value="ECO:0007669"/>
    <property type="project" value="InterPro"/>
</dbReference>
<dbReference type="InterPro" id="IPR002126">
    <property type="entry name" value="Cadherin-like_dom"/>
</dbReference>
<feature type="signal peptide" evidence="1">
    <location>
        <begin position="1"/>
        <end position="26"/>
    </location>
</feature>
<accession>A0A3S0CCW7</accession>
<sequence length="834" mass="88023">MLSYLHRLLIIAFGLLGLSLAVPALASAQGSPQIVSVTTSAHGLFSLGVPINIYVTFDAEVAVTGTPTVALNNGGTAYYVSGDHSNTLVFRYTPSFGLSILGLNLLNGNALSLNGGTITDIVESVAAGLSTVGLELGSTGGSFVDTTPPVATFTANNGAHATNNRAVSLEFTYLDDVTVSGEVYLSLDGVAWGSSQPVGPTTYSLPDEDGSYTIYAKFRDEAGNETAPASQTIVLDRIAPAAPVITPSTTDRAQEVTVTISYSGDTVVKRYQLWGDNIAEYTGPFVLTSNRTISAYATDEAGNPSETVLGITNIDHTPPTVTATINNGALWTKDAVVTLSFSDGGTGAAGMRFYSPPETVWSDWEPYSSTRLYALSDGDGEKTVHLQFRDDYGNEGAAISLTINLDTTPPGAALMINGGAQVTDSREVTLGLFDDGSGAMEMQFSEDGVTWTDWEAYCETKAFTLPDGNGMKTIYAKVKDAVGNESDPITESIMLDVPPPPNLPPVITSHGGAATVNLDIEENTTAVKTITAEDPEGEFITFAISGGSDQAKFSIDAVTGALVFQEPQDYENPSDTDANNSYEVEVTAIDKRGDTATQTIIVHMIKSNDELAAAAVMETIDLLPSATALTLSDKTKVEAARAAYDNLTSVQQSLVTNSSKLFAAEAAMQALEHATTEVSVLSAFGNAAGDAITLRVSSELDGMHAMEASRFQLIVNGAVVTASEAAYDPSDASGRTIRLLFSSPVLLHATSASIAVQSGAFRTSTQYLNAEILFRPMITFKSLDITQNDRIGVDDIAGIILNPDWHLDVNADGFFDQEDVRMLLSQISPVSENN</sequence>
<feature type="domain" description="Cadherin" evidence="2">
    <location>
        <begin position="512"/>
        <end position="626"/>
    </location>
</feature>
<keyword evidence="1" id="KW-0732">Signal</keyword>
<evidence type="ECO:0000313" key="3">
    <source>
        <dbReference type="EMBL" id="RTE09994.1"/>
    </source>
</evidence>
<dbReference type="AlphaFoldDB" id="A0A3S0CCW7"/>
<dbReference type="Pfam" id="PF00028">
    <property type="entry name" value="Cadherin"/>
    <property type="match status" value="1"/>
</dbReference>